<evidence type="ECO:0000256" key="2">
    <source>
        <dbReference type="ARBA" id="ARBA00005974"/>
    </source>
</evidence>
<protein>
    <submittedName>
        <fullName evidence="10">Uncharacterized protein</fullName>
    </submittedName>
</protein>
<keyword evidence="7" id="KW-0496">Mitochondrion</keyword>
<dbReference type="GO" id="GO:0006865">
    <property type="term" value="P:amino acid transport"/>
    <property type="evidence" value="ECO:0007669"/>
    <property type="project" value="UniProtKB-KW"/>
</dbReference>
<evidence type="ECO:0000256" key="1">
    <source>
        <dbReference type="ARBA" id="ARBA00004225"/>
    </source>
</evidence>
<feature type="transmembrane region" description="Helical" evidence="9">
    <location>
        <begin position="132"/>
        <end position="153"/>
    </location>
</feature>
<reference evidence="10" key="1">
    <citation type="submission" date="2021-01" db="EMBL/GenBank/DDBJ databases">
        <authorList>
            <person name="Corre E."/>
            <person name="Pelletier E."/>
            <person name="Niang G."/>
            <person name="Scheremetjew M."/>
            <person name="Finn R."/>
            <person name="Kale V."/>
            <person name="Holt S."/>
            <person name="Cochrane G."/>
            <person name="Meng A."/>
            <person name="Brown T."/>
            <person name="Cohen L."/>
        </authorList>
    </citation>
    <scope>NUCLEOTIDE SEQUENCE</scope>
    <source>
        <strain evidence="10">Ras09</strain>
    </source>
</reference>
<sequence length="180" mass="18964">MDLLQGYCAAIGSSISVAVTLRKLTAGLSRTATGTKLLLLNTMVGATAGAAASFCNTYFMRKAEMDKGIEICSDPEVSNKIGISKKCAESAVTETAASRSIMSLCCVGIPAVLILSLGAIGIRPKGTVMKNLLEINCVTMGLLYGLPISVAVFPPVSMKKGTEIEEKFHGYDKVYFNKGL</sequence>
<accession>A0A7S3CSB1</accession>
<feature type="transmembrane region" description="Helical" evidence="9">
    <location>
        <begin position="101"/>
        <end position="120"/>
    </location>
</feature>
<dbReference type="PANTHER" id="PTHR11153">
    <property type="entry name" value="SIDEROFLEXIN"/>
    <property type="match status" value="1"/>
</dbReference>
<keyword evidence="3" id="KW-0813">Transport</keyword>
<dbReference type="GO" id="GO:0005743">
    <property type="term" value="C:mitochondrial inner membrane"/>
    <property type="evidence" value="ECO:0007669"/>
    <property type="project" value="TreeGrafter"/>
</dbReference>
<evidence type="ECO:0000256" key="9">
    <source>
        <dbReference type="SAM" id="Phobius"/>
    </source>
</evidence>
<name>A0A7S3CSB1_9SPIT</name>
<evidence type="ECO:0000256" key="3">
    <source>
        <dbReference type="ARBA" id="ARBA00022448"/>
    </source>
</evidence>
<evidence type="ECO:0000256" key="4">
    <source>
        <dbReference type="ARBA" id="ARBA00022692"/>
    </source>
</evidence>
<feature type="transmembrane region" description="Helical" evidence="9">
    <location>
        <begin position="37"/>
        <end position="59"/>
    </location>
</feature>
<dbReference type="GO" id="GO:0015075">
    <property type="term" value="F:monoatomic ion transmembrane transporter activity"/>
    <property type="evidence" value="ECO:0007669"/>
    <property type="project" value="InterPro"/>
</dbReference>
<organism evidence="10">
    <name type="scientific">Strombidium rassoulzadegani</name>
    <dbReference type="NCBI Taxonomy" id="1082188"/>
    <lineage>
        <taxon>Eukaryota</taxon>
        <taxon>Sar</taxon>
        <taxon>Alveolata</taxon>
        <taxon>Ciliophora</taxon>
        <taxon>Intramacronucleata</taxon>
        <taxon>Spirotrichea</taxon>
        <taxon>Oligotrichia</taxon>
        <taxon>Strombidiidae</taxon>
        <taxon>Strombidium</taxon>
    </lineage>
</organism>
<keyword evidence="6 9" id="KW-1133">Transmembrane helix</keyword>
<dbReference type="Pfam" id="PF03820">
    <property type="entry name" value="SFXNs"/>
    <property type="match status" value="1"/>
</dbReference>
<dbReference type="GO" id="GO:1990542">
    <property type="term" value="P:mitochondrial transmembrane transport"/>
    <property type="evidence" value="ECO:0007669"/>
    <property type="project" value="TreeGrafter"/>
</dbReference>
<evidence type="ECO:0000256" key="6">
    <source>
        <dbReference type="ARBA" id="ARBA00022989"/>
    </source>
</evidence>
<evidence type="ECO:0000256" key="5">
    <source>
        <dbReference type="ARBA" id="ARBA00022970"/>
    </source>
</evidence>
<keyword evidence="5" id="KW-0029">Amino-acid transport</keyword>
<evidence type="ECO:0000313" key="10">
    <source>
        <dbReference type="EMBL" id="CAE0235794.1"/>
    </source>
</evidence>
<dbReference type="InterPro" id="IPR004686">
    <property type="entry name" value="Mtc"/>
</dbReference>
<evidence type="ECO:0000256" key="7">
    <source>
        <dbReference type="ARBA" id="ARBA00023128"/>
    </source>
</evidence>
<comment type="subcellular location">
    <subcellularLocation>
        <location evidence="1">Mitochondrion membrane</location>
        <topology evidence="1">Multi-pass membrane protein</topology>
    </subcellularLocation>
</comment>
<comment type="similarity">
    <text evidence="2">Belongs to the sideroflexin family.</text>
</comment>
<keyword evidence="8 9" id="KW-0472">Membrane</keyword>
<keyword evidence="4 9" id="KW-0812">Transmembrane</keyword>
<gene>
    <name evidence="10" type="ORF">SRAS04492_LOCUS7601</name>
</gene>
<dbReference type="EMBL" id="HBIA01015106">
    <property type="protein sequence ID" value="CAE0235794.1"/>
    <property type="molecule type" value="Transcribed_RNA"/>
</dbReference>
<dbReference type="AlphaFoldDB" id="A0A7S3CSB1"/>
<evidence type="ECO:0000256" key="8">
    <source>
        <dbReference type="ARBA" id="ARBA00023136"/>
    </source>
</evidence>
<proteinExistence type="inferred from homology"/>